<dbReference type="PANTHER" id="PTHR42830:SF2">
    <property type="entry name" value="OSMC_OHR FAMILY PROTEIN"/>
    <property type="match status" value="1"/>
</dbReference>
<dbReference type="Pfam" id="PF02566">
    <property type="entry name" value="OsmC"/>
    <property type="match status" value="1"/>
</dbReference>
<dbReference type="InterPro" id="IPR003718">
    <property type="entry name" value="OsmC/Ohr_fam"/>
</dbReference>
<evidence type="ECO:0000313" key="1">
    <source>
        <dbReference type="EMBL" id="TYB76678.1"/>
    </source>
</evidence>
<dbReference type="AlphaFoldDB" id="A0A8H2QJV9"/>
<dbReference type="InterPro" id="IPR036102">
    <property type="entry name" value="OsmC/Ohrsf"/>
</dbReference>
<evidence type="ECO:0000313" key="2">
    <source>
        <dbReference type="Proteomes" id="UP000323324"/>
    </source>
</evidence>
<dbReference type="PANTHER" id="PTHR42830">
    <property type="entry name" value="OSMOTICALLY INDUCIBLE FAMILY PROTEIN"/>
    <property type="match status" value="1"/>
</dbReference>
<reference evidence="1 2" key="1">
    <citation type="submission" date="2019-08" db="EMBL/GenBank/DDBJ databases">
        <title>Genomes of Antarctic Bizionia species.</title>
        <authorList>
            <person name="Bowman J.P."/>
        </authorList>
    </citation>
    <scope>NUCLEOTIDE SEQUENCE [LARGE SCALE GENOMIC DNA]</scope>
    <source>
        <strain evidence="1 2">HFD</strain>
    </source>
</reference>
<dbReference type="InterPro" id="IPR015946">
    <property type="entry name" value="KH_dom-like_a/b"/>
</dbReference>
<dbReference type="Gene3D" id="3.30.300.20">
    <property type="match status" value="1"/>
</dbReference>
<comment type="caution">
    <text evidence="1">The sequence shown here is derived from an EMBL/GenBank/DDBJ whole genome shotgun (WGS) entry which is preliminary data.</text>
</comment>
<dbReference type="Proteomes" id="UP000323324">
    <property type="component" value="Unassembled WGS sequence"/>
</dbReference>
<accession>A0A8H2QJV9</accession>
<dbReference type="InterPro" id="IPR052707">
    <property type="entry name" value="OsmC_Ohr_Peroxiredoxin"/>
</dbReference>
<proteinExistence type="predicted"/>
<name>A0A8H2QJV9_9FLAO</name>
<sequence>MEQHSYNVTITWTEDRKGLICSPELLNTETKDKKCIEVATPPEFPGGMPNIWSPEHLFTAAVSSCLMTTFLAIADFSKLEYVSFKCNSKGILEKVDGKLVISEVLLFPEVVITDASKRDRTERIVEKAEKACLISNSITAKVTMETKIIIQN</sequence>
<dbReference type="RefSeq" id="WP_148368931.1">
    <property type="nucleotide sequence ID" value="NZ_VSKM01000004.1"/>
</dbReference>
<organism evidence="1 2">
    <name type="scientific">Bizionia saleffrena</name>
    <dbReference type="NCBI Taxonomy" id="291189"/>
    <lineage>
        <taxon>Bacteria</taxon>
        <taxon>Pseudomonadati</taxon>
        <taxon>Bacteroidota</taxon>
        <taxon>Flavobacteriia</taxon>
        <taxon>Flavobacteriales</taxon>
        <taxon>Flavobacteriaceae</taxon>
        <taxon>Bizionia</taxon>
    </lineage>
</organism>
<gene>
    <name evidence="1" type="ORF">ES676_04855</name>
</gene>
<dbReference type="SUPFAM" id="SSF82784">
    <property type="entry name" value="OsmC-like"/>
    <property type="match status" value="1"/>
</dbReference>
<dbReference type="EMBL" id="VSKM01000004">
    <property type="protein sequence ID" value="TYB76678.1"/>
    <property type="molecule type" value="Genomic_DNA"/>
</dbReference>
<protein>
    <submittedName>
        <fullName evidence="1">OsmC family peroxiredoxin</fullName>
    </submittedName>
</protein>
<keyword evidence="2" id="KW-1185">Reference proteome</keyword>